<dbReference type="SUPFAM" id="SSF55174">
    <property type="entry name" value="Alpha-L RNA-binding motif"/>
    <property type="match status" value="1"/>
</dbReference>
<evidence type="ECO:0000313" key="4">
    <source>
        <dbReference type="Proteomes" id="UP001224775"/>
    </source>
</evidence>
<dbReference type="EMBL" id="JATAAI010000014">
    <property type="protein sequence ID" value="KAK1740875.1"/>
    <property type="molecule type" value="Genomic_DNA"/>
</dbReference>
<dbReference type="Proteomes" id="UP001224775">
    <property type="component" value="Unassembled WGS sequence"/>
</dbReference>
<evidence type="ECO:0000313" key="3">
    <source>
        <dbReference type="EMBL" id="KAK1740875.1"/>
    </source>
</evidence>
<protein>
    <recommendedName>
        <fullName evidence="5">RNA-binding S4 domain-containing protein</fullName>
    </recommendedName>
</protein>
<keyword evidence="4" id="KW-1185">Reference proteome</keyword>
<organism evidence="3 4">
    <name type="scientific">Skeletonema marinoi</name>
    <dbReference type="NCBI Taxonomy" id="267567"/>
    <lineage>
        <taxon>Eukaryota</taxon>
        <taxon>Sar</taxon>
        <taxon>Stramenopiles</taxon>
        <taxon>Ochrophyta</taxon>
        <taxon>Bacillariophyta</taxon>
        <taxon>Coscinodiscophyceae</taxon>
        <taxon>Thalassiosirophycidae</taxon>
        <taxon>Thalassiosirales</taxon>
        <taxon>Skeletonemataceae</taxon>
        <taxon>Skeletonema</taxon>
        <taxon>Skeletonema marinoi-dohrnii complex</taxon>
    </lineage>
</organism>
<evidence type="ECO:0000256" key="1">
    <source>
        <dbReference type="PROSITE-ProRule" id="PRU00182"/>
    </source>
</evidence>
<dbReference type="GO" id="GO:0003723">
    <property type="term" value="F:RNA binding"/>
    <property type="evidence" value="ECO:0007669"/>
    <property type="project" value="UniProtKB-KW"/>
</dbReference>
<proteinExistence type="predicted"/>
<sequence length="201" mass="22538">MKNRGLLAVMVVAIISLSLQNASAFSAGVAHYASYSRLEYFKSIPTHRSEVTAFGRIQHQKISSSLQAINSESDNETTPQTPLCDLQTFLRLCNLVQSGGEAKNVIQNSQCLLNDVVETRRSKKLFPGDTVTFGDVSNLDVATEVEKKGYVYKPKVKKVKPLPRVDVDGNLEFGGRYRSEEWRAERKLKKEDRKKKNQGSK</sequence>
<evidence type="ECO:0000256" key="2">
    <source>
        <dbReference type="SAM" id="SignalP"/>
    </source>
</evidence>
<keyword evidence="1" id="KW-0694">RNA-binding</keyword>
<feature type="chain" id="PRO_5042221072" description="RNA-binding S4 domain-containing protein" evidence="2">
    <location>
        <begin position="25"/>
        <end position="201"/>
    </location>
</feature>
<feature type="signal peptide" evidence="2">
    <location>
        <begin position="1"/>
        <end position="24"/>
    </location>
</feature>
<gene>
    <name evidence="3" type="ORF">QTG54_008127</name>
</gene>
<accession>A0AAD8Y8C1</accession>
<dbReference type="InterPro" id="IPR036986">
    <property type="entry name" value="S4_RNA-bd_sf"/>
</dbReference>
<dbReference type="AlphaFoldDB" id="A0AAD8Y8C1"/>
<evidence type="ECO:0008006" key="5">
    <source>
        <dbReference type="Google" id="ProtNLM"/>
    </source>
</evidence>
<dbReference type="PROSITE" id="PS50889">
    <property type="entry name" value="S4"/>
    <property type="match status" value="1"/>
</dbReference>
<comment type="caution">
    <text evidence="3">The sequence shown here is derived from an EMBL/GenBank/DDBJ whole genome shotgun (WGS) entry which is preliminary data.</text>
</comment>
<reference evidence="3" key="1">
    <citation type="submission" date="2023-06" db="EMBL/GenBank/DDBJ databases">
        <title>Survivors Of The Sea: Transcriptome response of Skeletonema marinoi to long-term dormancy.</title>
        <authorList>
            <person name="Pinder M.I.M."/>
            <person name="Kourtchenko O."/>
            <person name="Robertson E.K."/>
            <person name="Larsson T."/>
            <person name="Maumus F."/>
            <person name="Osuna-Cruz C.M."/>
            <person name="Vancaester E."/>
            <person name="Stenow R."/>
            <person name="Vandepoele K."/>
            <person name="Ploug H."/>
            <person name="Bruchert V."/>
            <person name="Godhe A."/>
            <person name="Topel M."/>
        </authorList>
    </citation>
    <scope>NUCLEOTIDE SEQUENCE</scope>
    <source>
        <strain evidence="3">R05AC</strain>
    </source>
</reference>
<dbReference type="Pfam" id="PF13275">
    <property type="entry name" value="S4_2"/>
    <property type="match status" value="1"/>
</dbReference>
<dbReference type="Gene3D" id="3.10.290.10">
    <property type="entry name" value="RNA-binding S4 domain"/>
    <property type="match status" value="1"/>
</dbReference>
<name>A0AAD8Y8C1_9STRA</name>
<keyword evidence="2" id="KW-0732">Signal</keyword>